<sequence length="130" mass="15328">MPRRMTHTGQGTHQTLKNMSYEKTLVSWLMMDGWQVFLPVLDNGHCTDILISDGPHFYRIQVKTIENNSSQVVHNQWLDKNVDVVVYFARTSNWGVIAPAFTEKKRSLDHPKHRKFIQSRKGFLREFHQF</sequence>
<dbReference type="EMBL" id="JOKG01000002">
    <property type="protein sequence ID" value="KEQ14326.1"/>
    <property type="molecule type" value="Genomic_DNA"/>
</dbReference>
<keyword evidence="2" id="KW-1185">Reference proteome</keyword>
<comment type="caution">
    <text evidence="1">The sequence shown here is derived from an EMBL/GenBank/DDBJ whole genome shotgun (WGS) entry which is preliminary data.</text>
</comment>
<dbReference type="eggNOG" id="ENOG5031AJY">
    <property type="taxonomic scope" value="Bacteria"/>
</dbReference>
<dbReference type="GO" id="GO:0003676">
    <property type="term" value="F:nucleic acid binding"/>
    <property type="evidence" value="ECO:0007669"/>
    <property type="project" value="InterPro"/>
</dbReference>
<dbReference type="RefSeq" id="WP_034874177.1">
    <property type="nucleotide sequence ID" value="NZ_JOKG01000002.1"/>
</dbReference>
<name>A0A081N7A3_9GAMM</name>
<accession>A0A081N7A3</accession>
<proteinExistence type="predicted"/>
<dbReference type="InterPro" id="IPR011856">
    <property type="entry name" value="tRNA_endonuc-like_dom_sf"/>
</dbReference>
<evidence type="ECO:0008006" key="3">
    <source>
        <dbReference type="Google" id="ProtNLM"/>
    </source>
</evidence>
<dbReference type="Gene3D" id="3.40.1350.10">
    <property type="match status" value="1"/>
</dbReference>
<evidence type="ECO:0000313" key="1">
    <source>
        <dbReference type="EMBL" id="KEQ14326.1"/>
    </source>
</evidence>
<gene>
    <name evidence="1" type="ORF">GZ77_07950</name>
</gene>
<dbReference type="Proteomes" id="UP000028006">
    <property type="component" value="Unassembled WGS sequence"/>
</dbReference>
<organism evidence="1 2">
    <name type="scientific">Endozoicomonas montiporae</name>
    <dbReference type="NCBI Taxonomy" id="1027273"/>
    <lineage>
        <taxon>Bacteria</taxon>
        <taxon>Pseudomonadati</taxon>
        <taxon>Pseudomonadota</taxon>
        <taxon>Gammaproteobacteria</taxon>
        <taxon>Oceanospirillales</taxon>
        <taxon>Endozoicomonadaceae</taxon>
        <taxon>Endozoicomonas</taxon>
    </lineage>
</organism>
<dbReference type="AlphaFoldDB" id="A0A081N7A3"/>
<reference evidence="1 2" key="1">
    <citation type="submission" date="2014-06" db="EMBL/GenBank/DDBJ databases">
        <title>Whole Genome Sequences of Three Symbiotic Endozoicomonas Bacteria.</title>
        <authorList>
            <person name="Neave M.J."/>
            <person name="Apprill A."/>
            <person name="Voolstra C.R."/>
        </authorList>
    </citation>
    <scope>NUCLEOTIDE SEQUENCE [LARGE SCALE GENOMIC DNA]</scope>
    <source>
        <strain evidence="1 2">LMG 24815</strain>
    </source>
</reference>
<evidence type="ECO:0000313" key="2">
    <source>
        <dbReference type="Proteomes" id="UP000028006"/>
    </source>
</evidence>
<protein>
    <recommendedName>
        <fullName evidence="3">PD(D/E)XK endonuclease domain-containing protein</fullName>
    </recommendedName>
</protein>